<keyword evidence="4 5" id="KW-0663">Pyridoxal phosphate</keyword>
<dbReference type="GO" id="GO:0042802">
    <property type="term" value="F:identical protein binding"/>
    <property type="evidence" value="ECO:0007669"/>
    <property type="project" value="TreeGrafter"/>
</dbReference>
<name>A0A3S1E2Q3_9BACL</name>
<dbReference type="Proteomes" id="UP000272464">
    <property type="component" value="Unassembled WGS sequence"/>
</dbReference>
<keyword evidence="7" id="KW-1185">Reference proteome</keyword>
<evidence type="ECO:0000256" key="4">
    <source>
        <dbReference type="ARBA" id="ARBA00022898"/>
    </source>
</evidence>
<comment type="subunit">
    <text evidence="5">Homodimer.</text>
</comment>
<dbReference type="SUPFAM" id="SSF53383">
    <property type="entry name" value="PLP-dependent transferases"/>
    <property type="match status" value="1"/>
</dbReference>
<dbReference type="Pfam" id="PF00202">
    <property type="entry name" value="Aminotran_3"/>
    <property type="match status" value="1"/>
</dbReference>
<dbReference type="InterPro" id="IPR049704">
    <property type="entry name" value="Aminotrans_3_PPA_site"/>
</dbReference>
<accession>A0A3S1E2Q3</accession>
<dbReference type="PIRSF" id="PIRSF000521">
    <property type="entry name" value="Transaminase_4ab_Lys_Orn"/>
    <property type="match status" value="1"/>
</dbReference>
<comment type="similarity">
    <text evidence="5">Belongs to the class-III pyridoxal-phosphate-dependent aminotransferase family. ArgD subfamily.</text>
</comment>
<comment type="cofactor">
    <cofactor evidence="5">
        <name>pyridoxal 5'-phosphate</name>
        <dbReference type="ChEBI" id="CHEBI:597326"/>
    </cofactor>
    <text evidence="5">Binds 1 pyridoxal phosphate per subunit.</text>
</comment>
<dbReference type="Gene3D" id="3.40.640.10">
    <property type="entry name" value="Type I PLP-dependent aspartate aminotransferase-like (Major domain)"/>
    <property type="match status" value="1"/>
</dbReference>
<dbReference type="InterPro" id="IPR004636">
    <property type="entry name" value="AcOrn/SuccOrn_fam"/>
</dbReference>
<comment type="catalytic activity">
    <reaction evidence="5">
        <text>N(2)-acetyl-L-ornithine + 2-oxoglutarate = N-acetyl-L-glutamate 5-semialdehyde + L-glutamate</text>
        <dbReference type="Rhea" id="RHEA:18049"/>
        <dbReference type="ChEBI" id="CHEBI:16810"/>
        <dbReference type="ChEBI" id="CHEBI:29123"/>
        <dbReference type="ChEBI" id="CHEBI:29985"/>
        <dbReference type="ChEBI" id="CHEBI:57805"/>
        <dbReference type="EC" id="2.6.1.11"/>
    </reaction>
</comment>
<feature type="binding site" evidence="5">
    <location>
        <position position="136"/>
    </location>
    <ligand>
        <name>N(2)-acetyl-L-ornithine</name>
        <dbReference type="ChEBI" id="CHEBI:57805"/>
    </ligand>
</feature>
<dbReference type="InterPro" id="IPR015422">
    <property type="entry name" value="PyrdxlP-dep_Trfase_small"/>
</dbReference>
<dbReference type="AlphaFoldDB" id="A0A3S1E2Q3"/>
<feature type="binding site" evidence="5">
    <location>
        <position position="276"/>
    </location>
    <ligand>
        <name>pyridoxal 5'-phosphate</name>
        <dbReference type="ChEBI" id="CHEBI:597326"/>
    </ligand>
</feature>
<dbReference type="HAMAP" id="MF_01107">
    <property type="entry name" value="ArgD_aminotrans_3"/>
    <property type="match status" value="1"/>
</dbReference>
<dbReference type="InterPro" id="IPR050103">
    <property type="entry name" value="Class-III_PLP-dep_AT"/>
</dbReference>
<dbReference type="EC" id="2.6.1.11" evidence="5"/>
<keyword evidence="1 5" id="KW-0032">Aminotransferase</keyword>
<dbReference type="GO" id="GO:0030170">
    <property type="term" value="F:pyridoxal phosphate binding"/>
    <property type="evidence" value="ECO:0007669"/>
    <property type="project" value="InterPro"/>
</dbReference>
<dbReference type="GO" id="GO:0003992">
    <property type="term" value="F:N2-acetyl-L-ornithine:2-oxoglutarate 5-aminotransferase activity"/>
    <property type="evidence" value="ECO:0007669"/>
    <property type="project" value="UniProtKB-UniRule"/>
</dbReference>
<dbReference type="InterPro" id="IPR015424">
    <property type="entry name" value="PyrdxlP-dep_Trfase"/>
</dbReference>
<dbReference type="PANTHER" id="PTHR11986">
    <property type="entry name" value="AMINOTRANSFERASE CLASS III"/>
    <property type="match status" value="1"/>
</dbReference>
<comment type="subcellular location">
    <subcellularLocation>
        <location evidence="5">Cytoplasm</location>
    </subcellularLocation>
</comment>
<evidence type="ECO:0000313" key="7">
    <source>
        <dbReference type="Proteomes" id="UP000272464"/>
    </source>
</evidence>
<evidence type="ECO:0000256" key="1">
    <source>
        <dbReference type="ARBA" id="ARBA00022576"/>
    </source>
</evidence>
<evidence type="ECO:0000256" key="3">
    <source>
        <dbReference type="ARBA" id="ARBA00022679"/>
    </source>
</evidence>
<feature type="binding site" evidence="5">
    <location>
        <begin position="100"/>
        <end position="101"/>
    </location>
    <ligand>
        <name>pyridoxal 5'-phosphate</name>
        <dbReference type="ChEBI" id="CHEBI:597326"/>
    </ligand>
</feature>
<keyword evidence="2 5" id="KW-0028">Amino-acid biosynthesis</keyword>
<dbReference type="GO" id="GO:0006526">
    <property type="term" value="P:L-arginine biosynthetic process"/>
    <property type="evidence" value="ECO:0007669"/>
    <property type="project" value="UniProtKB-UniRule"/>
</dbReference>
<dbReference type="Gene3D" id="3.90.1150.10">
    <property type="entry name" value="Aspartate Aminotransferase, domain 1"/>
    <property type="match status" value="1"/>
</dbReference>
<dbReference type="InterPro" id="IPR015421">
    <property type="entry name" value="PyrdxlP-dep_Trfase_major"/>
</dbReference>
<feature type="binding site" evidence="5">
    <location>
        <begin position="218"/>
        <end position="221"/>
    </location>
    <ligand>
        <name>pyridoxal 5'-phosphate</name>
        <dbReference type="ChEBI" id="CHEBI:597326"/>
    </ligand>
</feature>
<dbReference type="UniPathway" id="UPA00068">
    <property type="reaction ID" value="UER00109"/>
</dbReference>
<dbReference type="NCBIfam" id="TIGR00707">
    <property type="entry name" value="argD"/>
    <property type="match status" value="1"/>
</dbReference>
<protein>
    <recommendedName>
        <fullName evidence="5">Acetylornithine aminotransferase</fullName>
        <shortName evidence="5">ACOAT</shortName>
        <ecNumber evidence="5">2.6.1.11</ecNumber>
    </recommendedName>
</protein>
<feature type="binding site" evidence="5">
    <location>
        <position position="275"/>
    </location>
    <ligand>
        <name>N(2)-acetyl-L-ornithine</name>
        <dbReference type="ChEBI" id="CHEBI:57805"/>
    </ligand>
</feature>
<dbReference type="InterPro" id="IPR005814">
    <property type="entry name" value="Aminotrans_3"/>
</dbReference>
<keyword evidence="3 5" id="KW-0808">Transferase</keyword>
<evidence type="ECO:0000313" key="6">
    <source>
        <dbReference type="EMBL" id="RUT36580.1"/>
    </source>
</evidence>
<sequence length="400" mass="43996">MVNLKKSYLFPTYNKFPLTLVRGHQTTLWDDEGESYLDFMAGLAVCNLGHVPERVKTRIQEQLEQLWHVSNLFHIPIQEEFAEKLVTISCAELVFFCNSGAEANEAAIKCARRYHQRVLGNNRYEIITFEQSFHGRTMTTLTATGQEKVKDGFLPLPEGFVHARFNDIQSVRNSITNKTAAVMLELVQGESGVHLAEPKFVFELTKLCKEEGILMIVDEVQTGIGRTGSLFAYEQYGIDPDMITLAKGLASGLPIGAMLGKEKLKEAFSVGSHASTFGGSPLPMAAGLATIEILLEDGLSKQAQQTGAYALDKLRKELKAYPVIRAVRGLGLLIGIEFAEAVAPIIQKLHQNGLLVLAGGTHVIRFMPSLYVTFDEIDQAIDILNKVLKERNGSASGAAI</sequence>
<dbReference type="PANTHER" id="PTHR11986:SF79">
    <property type="entry name" value="ACETYLORNITHINE AMINOTRANSFERASE, MITOCHONDRIAL"/>
    <property type="match status" value="1"/>
</dbReference>
<organism evidence="6 7">
    <name type="scientific">Paenibacillus zeisoli</name>
    <dbReference type="NCBI Taxonomy" id="2496267"/>
    <lineage>
        <taxon>Bacteria</taxon>
        <taxon>Bacillati</taxon>
        <taxon>Bacillota</taxon>
        <taxon>Bacilli</taxon>
        <taxon>Bacillales</taxon>
        <taxon>Paenibacillaceae</taxon>
        <taxon>Paenibacillus</taxon>
    </lineage>
</organism>
<keyword evidence="5" id="KW-0963">Cytoplasm</keyword>
<feature type="binding site" evidence="5">
    <location>
        <position position="133"/>
    </location>
    <ligand>
        <name>pyridoxal 5'-phosphate</name>
        <dbReference type="ChEBI" id="CHEBI:597326"/>
    </ligand>
</feature>
<comment type="miscellaneous">
    <text evidence="5">May also have succinyldiaminopimelate aminotransferase activity, thus carrying out the corresponding step in lysine biosynthesis.</text>
</comment>
<dbReference type="FunFam" id="3.40.640.10:FF:000004">
    <property type="entry name" value="Acetylornithine aminotransferase"/>
    <property type="match status" value="1"/>
</dbReference>
<dbReference type="PROSITE" id="PS00600">
    <property type="entry name" value="AA_TRANSFER_CLASS_3"/>
    <property type="match status" value="1"/>
</dbReference>
<comment type="pathway">
    <text evidence="5">Amino-acid biosynthesis; L-arginine biosynthesis; N(2)-acetyl-L-ornithine from L-glutamate: step 4/4.</text>
</comment>
<dbReference type="OrthoDB" id="9807885at2"/>
<reference evidence="6 7" key="1">
    <citation type="submission" date="2018-12" db="EMBL/GenBank/DDBJ databases">
        <authorList>
            <person name="Sun L."/>
            <person name="Chen Z."/>
        </authorList>
    </citation>
    <scope>NUCLEOTIDE SEQUENCE [LARGE SCALE GENOMIC DNA]</scope>
    <source>
        <strain evidence="6 7">3-5-3</strain>
    </source>
</reference>
<keyword evidence="5" id="KW-0055">Arginine biosynthesis</keyword>
<proteinExistence type="inferred from homology"/>
<dbReference type="GO" id="GO:0005737">
    <property type="term" value="C:cytoplasm"/>
    <property type="evidence" value="ECO:0007669"/>
    <property type="project" value="UniProtKB-SubCell"/>
</dbReference>
<feature type="modified residue" description="N6-(pyridoxal phosphate)lysine" evidence="5">
    <location>
        <position position="247"/>
    </location>
</feature>
<dbReference type="NCBIfam" id="NF002797">
    <property type="entry name" value="PRK02936.1"/>
    <property type="match status" value="1"/>
</dbReference>
<dbReference type="EMBL" id="RZNX01000001">
    <property type="protein sequence ID" value="RUT36580.1"/>
    <property type="molecule type" value="Genomic_DNA"/>
</dbReference>
<gene>
    <name evidence="5" type="primary">argD</name>
    <name evidence="6" type="ORF">EJP77_02215</name>
</gene>
<dbReference type="CDD" id="cd00610">
    <property type="entry name" value="OAT_like"/>
    <property type="match status" value="1"/>
</dbReference>
<evidence type="ECO:0000256" key="5">
    <source>
        <dbReference type="HAMAP-Rule" id="MF_01107"/>
    </source>
</evidence>
<dbReference type="NCBIfam" id="NF002325">
    <property type="entry name" value="PRK01278.1"/>
    <property type="match status" value="1"/>
</dbReference>
<evidence type="ECO:0000256" key="2">
    <source>
        <dbReference type="ARBA" id="ARBA00022605"/>
    </source>
</evidence>
<comment type="caution">
    <text evidence="6">The sequence shown here is derived from an EMBL/GenBank/DDBJ whole genome shotgun (WGS) entry which is preliminary data.</text>
</comment>